<comment type="caution">
    <text evidence="1">The sequence shown here is derived from an EMBL/GenBank/DDBJ whole genome shotgun (WGS) entry which is preliminary data.</text>
</comment>
<evidence type="ECO:0000313" key="2">
    <source>
        <dbReference type="Proteomes" id="UP001499843"/>
    </source>
</evidence>
<name>A0ABN3CIN8_9ACTN</name>
<accession>A0ABN3CIN8</accession>
<sequence>MVKVKVWSEKDFTEVDMPADAAAWVLNEWLAAHNSDELLEVADVMSGGQ</sequence>
<dbReference type="Proteomes" id="UP001499843">
    <property type="component" value="Unassembled WGS sequence"/>
</dbReference>
<dbReference type="EMBL" id="BAAAQX010000012">
    <property type="protein sequence ID" value="GAA2209306.1"/>
    <property type="molecule type" value="Genomic_DNA"/>
</dbReference>
<gene>
    <name evidence="1" type="ORF">GCM10009850_047640</name>
</gene>
<organism evidence="1 2">
    <name type="scientific">Nonomuraea monospora</name>
    <dbReference type="NCBI Taxonomy" id="568818"/>
    <lineage>
        <taxon>Bacteria</taxon>
        <taxon>Bacillati</taxon>
        <taxon>Actinomycetota</taxon>
        <taxon>Actinomycetes</taxon>
        <taxon>Streptosporangiales</taxon>
        <taxon>Streptosporangiaceae</taxon>
        <taxon>Nonomuraea</taxon>
    </lineage>
</organism>
<keyword evidence="2" id="KW-1185">Reference proteome</keyword>
<reference evidence="1 2" key="1">
    <citation type="journal article" date="2019" name="Int. J. Syst. Evol. Microbiol.">
        <title>The Global Catalogue of Microorganisms (GCM) 10K type strain sequencing project: providing services to taxonomists for standard genome sequencing and annotation.</title>
        <authorList>
            <consortium name="The Broad Institute Genomics Platform"/>
            <consortium name="The Broad Institute Genome Sequencing Center for Infectious Disease"/>
            <person name="Wu L."/>
            <person name="Ma J."/>
        </authorList>
    </citation>
    <scope>NUCLEOTIDE SEQUENCE [LARGE SCALE GENOMIC DNA]</scope>
    <source>
        <strain evidence="1 2">JCM 16114</strain>
    </source>
</reference>
<protein>
    <submittedName>
        <fullName evidence="1">Uncharacterized protein</fullName>
    </submittedName>
</protein>
<proteinExistence type="predicted"/>
<evidence type="ECO:0000313" key="1">
    <source>
        <dbReference type="EMBL" id="GAA2209306.1"/>
    </source>
</evidence>